<dbReference type="EMBL" id="BMDX01000004">
    <property type="protein sequence ID" value="GGA71185.1"/>
    <property type="molecule type" value="Genomic_DNA"/>
</dbReference>
<dbReference type="Pfam" id="PF13616">
    <property type="entry name" value="Rotamase_3"/>
    <property type="match status" value="1"/>
</dbReference>
<dbReference type="SUPFAM" id="SSF54534">
    <property type="entry name" value="FKBP-like"/>
    <property type="match status" value="1"/>
</dbReference>
<dbReference type="InterPro" id="IPR052204">
    <property type="entry name" value="PpiC/parvulin_rotamase"/>
</dbReference>
<comment type="caution">
    <text evidence="3">The sequence shown here is derived from an EMBL/GenBank/DDBJ whole genome shotgun (WGS) entry which is preliminary data.</text>
</comment>
<dbReference type="Gene3D" id="3.10.50.40">
    <property type="match status" value="1"/>
</dbReference>
<dbReference type="AlphaFoldDB" id="A0A8J2U3R6"/>
<dbReference type="OrthoDB" id="9812372at2"/>
<dbReference type="GO" id="GO:0003755">
    <property type="term" value="F:peptidyl-prolyl cis-trans isomerase activity"/>
    <property type="evidence" value="ECO:0007669"/>
    <property type="project" value="UniProtKB-KW"/>
</dbReference>
<dbReference type="InterPro" id="IPR046357">
    <property type="entry name" value="PPIase_dom_sf"/>
</dbReference>
<reference evidence="4" key="1">
    <citation type="journal article" date="2019" name="Int. J. Syst. Evol. Microbiol.">
        <title>The Global Catalogue of Microorganisms (GCM) 10K type strain sequencing project: providing services to taxonomists for standard genome sequencing and annotation.</title>
        <authorList>
            <consortium name="The Broad Institute Genomics Platform"/>
            <consortium name="The Broad Institute Genome Sequencing Center for Infectious Disease"/>
            <person name="Wu L."/>
            <person name="Ma J."/>
        </authorList>
    </citation>
    <scope>NUCLEOTIDE SEQUENCE [LARGE SCALE GENOMIC DNA]</scope>
    <source>
        <strain evidence="4">CGMCC 1.10130</strain>
    </source>
</reference>
<organism evidence="3 4">
    <name type="scientific">Neiella marina</name>
    <dbReference type="NCBI Taxonomy" id="508461"/>
    <lineage>
        <taxon>Bacteria</taxon>
        <taxon>Pseudomonadati</taxon>
        <taxon>Pseudomonadota</taxon>
        <taxon>Gammaproteobacteria</taxon>
        <taxon>Alteromonadales</taxon>
        <taxon>Echinimonadaceae</taxon>
        <taxon>Neiella</taxon>
    </lineage>
</organism>
<dbReference type="PANTHER" id="PTHR43629:SF2">
    <property type="entry name" value="RHODANESE-LIKE_PPIC DOMAIN-CONTAINING PROTEIN 12, CHLOROPLASTIC"/>
    <property type="match status" value="1"/>
</dbReference>
<dbReference type="PANTHER" id="PTHR43629">
    <property type="entry name" value="PEPTIDYL-PROLYL CIS-TRANS ISOMERASE"/>
    <property type="match status" value="1"/>
</dbReference>
<protein>
    <submittedName>
        <fullName evidence="3">Peptidyl-prolyl cis-trans isomerase</fullName>
    </submittedName>
</protein>
<evidence type="ECO:0000256" key="1">
    <source>
        <dbReference type="PROSITE-ProRule" id="PRU00278"/>
    </source>
</evidence>
<keyword evidence="4" id="KW-1185">Reference proteome</keyword>
<gene>
    <name evidence="3" type="ORF">GCM10011369_11180</name>
</gene>
<dbReference type="Proteomes" id="UP000619743">
    <property type="component" value="Unassembled WGS sequence"/>
</dbReference>
<evidence type="ECO:0000313" key="3">
    <source>
        <dbReference type="EMBL" id="GGA71185.1"/>
    </source>
</evidence>
<accession>A0A8J2U3R6</accession>
<sequence>MARARAHAYHILVSSEKKANEIRDKIAKGADFADMARRFSTCPSKKHGGDLGDFRKGDMVKPFDQAVFSGELFKILGPVKTQFGYHLIKVIDRSI</sequence>
<dbReference type="PROSITE" id="PS50198">
    <property type="entry name" value="PPIC_PPIASE_2"/>
    <property type="match status" value="1"/>
</dbReference>
<dbReference type="InterPro" id="IPR000297">
    <property type="entry name" value="PPIase_PpiC"/>
</dbReference>
<evidence type="ECO:0000259" key="2">
    <source>
        <dbReference type="PROSITE" id="PS50198"/>
    </source>
</evidence>
<name>A0A8J2U3R6_9GAMM</name>
<proteinExistence type="predicted"/>
<keyword evidence="1" id="KW-0697">Rotamase</keyword>
<keyword evidence="1 3" id="KW-0413">Isomerase</keyword>
<dbReference type="RefSeq" id="WP_087505137.1">
    <property type="nucleotide sequence ID" value="NZ_BMDX01000004.1"/>
</dbReference>
<evidence type="ECO:0000313" key="4">
    <source>
        <dbReference type="Proteomes" id="UP000619743"/>
    </source>
</evidence>
<feature type="domain" description="PpiC" evidence="2">
    <location>
        <begin position="3"/>
        <end position="92"/>
    </location>
</feature>